<reference evidence="1" key="1">
    <citation type="submission" date="2023-05" db="EMBL/GenBank/DDBJ databases">
        <authorList>
            <consortium name="ELIXIR-Norway"/>
        </authorList>
    </citation>
    <scope>NUCLEOTIDE SEQUENCE</scope>
</reference>
<evidence type="ECO:0000313" key="2">
    <source>
        <dbReference type="Proteomes" id="UP001162501"/>
    </source>
</evidence>
<sequence>MSYQITVRDAGKEGACWGVGCVALCQDAASSGGRSFYPKGLLRLGRAPAFLSTELPQGETGTSPLPSPEDLLLGGGTSQAVTLWTVCAITSTKDLCWGGVLSERPWGTP</sequence>
<dbReference type="EMBL" id="OX596110">
    <property type="protein sequence ID" value="CAN0337075.1"/>
    <property type="molecule type" value="Genomic_DNA"/>
</dbReference>
<accession>A0AC59ZAN1</accession>
<name>A0AC59ZAN1_RANTA</name>
<organism evidence="1 2">
    <name type="scientific">Rangifer tarandus platyrhynchus</name>
    <name type="common">Svalbard reindeer</name>
    <dbReference type="NCBI Taxonomy" id="3082113"/>
    <lineage>
        <taxon>Eukaryota</taxon>
        <taxon>Metazoa</taxon>
        <taxon>Chordata</taxon>
        <taxon>Craniata</taxon>
        <taxon>Vertebrata</taxon>
        <taxon>Euteleostomi</taxon>
        <taxon>Mammalia</taxon>
        <taxon>Eutheria</taxon>
        <taxon>Laurasiatheria</taxon>
        <taxon>Artiodactyla</taxon>
        <taxon>Ruminantia</taxon>
        <taxon>Pecora</taxon>
        <taxon>Cervidae</taxon>
        <taxon>Odocoileinae</taxon>
        <taxon>Rangifer</taxon>
    </lineage>
</organism>
<reference evidence="1" key="2">
    <citation type="submission" date="2025-03" db="EMBL/GenBank/DDBJ databases">
        <authorList>
            <consortium name="ELIXIR-Norway"/>
            <consortium name="Elixir Norway"/>
        </authorList>
    </citation>
    <scope>NUCLEOTIDE SEQUENCE</scope>
</reference>
<protein>
    <submittedName>
        <fullName evidence="1">Uncharacterized protein</fullName>
    </submittedName>
</protein>
<dbReference type="Proteomes" id="UP001162501">
    <property type="component" value="Chromosome 26"/>
</dbReference>
<proteinExistence type="predicted"/>
<evidence type="ECO:0000313" key="1">
    <source>
        <dbReference type="EMBL" id="CAN0337075.1"/>
    </source>
</evidence>
<gene>
    <name evidence="1" type="ORF">MRATA1EN22A_LOCUS15934</name>
</gene>